<accession>A0A7C2YDF7</accession>
<dbReference type="AlphaFoldDB" id="A0A7C2YDF7"/>
<dbReference type="InterPro" id="IPR015419">
    <property type="entry name" value="CTAG/Pcc1"/>
</dbReference>
<organism evidence="3">
    <name type="scientific">Fervidicoccus fontis</name>
    <dbReference type="NCBI Taxonomy" id="683846"/>
    <lineage>
        <taxon>Archaea</taxon>
        <taxon>Thermoproteota</taxon>
        <taxon>Thermoprotei</taxon>
        <taxon>Fervidicoccales</taxon>
        <taxon>Fervidicoccaceae</taxon>
        <taxon>Fervidicoccus</taxon>
    </lineage>
</organism>
<sequence>MIESLLLSLKPEESSQTDEKRGKINVSRGFSESFLSLSIESEDEGGFKALVNSYLYLIKASTDSLSVALDLQN</sequence>
<name>A0A7C2YDF7_9CREN</name>
<protein>
    <submittedName>
        <fullName evidence="3">Uncharacterized protein</fullName>
    </submittedName>
</protein>
<comment type="similarity">
    <text evidence="1">Belongs to the CTAG/PCC1 family.</text>
</comment>
<dbReference type="NCBIfam" id="NF011470">
    <property type="entry name" value="PRK14887.1"/>
    <property type="match status" value="1"/>
</dbReference>
<evidence type="ECO:0000256" key="2">
    <source>
        <dbReference type="SAM" id="MobiDB-lite"/>
    </source>
</evidence>
<gene>
    <name evidence="3" type="ORF">ENO36_02030</name>
</gene>
<dbReference type="EMBL" id="DSFE01000046">
    <property type="protein sequence ID" value="HEU97619.1"/>
    <property type="molecule type" value="Genomic_DNA"/>
</dbReference>
<dbReference type="Proteomes" id="UP000885664">
    <property type="component" value="Unassembled WGS sequence"/>
</dbReference>
<feature type="region of interest" description="Disordered" evidence="2">
    <location>
        <begin position="1"/>
        <end position="21"/>
    </location>
</feature>
<evidence type="ECO:0000313" key="3">
    <source>
        <dbReference type="EMBL" id="HEU97619.1"/>
    </source>
</evidence>
<comment type="caution">
    <text evidence="3">The sequence shown here is derived from an EMBL/GenBank/DDBJ whole genome shotgun (WGS) entry which is preliminary data.</text>
</comment>
<proteinExistence type="inferred from homology"/>
<dbReference type="Gene3D" id="3.30.310.50">
    <property type="entry name" value="Alpha-D-phosphohexomutase, C-terminal domain"/>
    <property type="match status" value="1"/>
</dbReference>
<reference evidence="3" key="1">
    <citation type="journal article" date="2020" name="mSystems">
        <title>Genome- and Community-Level Interaction Insights into Carbon Utilization and Element Cycling Functions of Hydrothermarchaeota in Hydrothermal Sediment.</title>
        <authorList>
            <person name="Zhou Z."/>
            <person name="Liu Y."/>
            <person name="Xu W."/>
            <person name="Pan J."/>
            <person name="Luo Z.H."/>
            <person name="Li M."/>
        </authorList>
    </citation>
    <scope>NUCLEOTIDE SEQUENCE [LARGE SCALE GENOMIC DNA]</scope>
    <source>
        <strain evidence="3">SpSt-1259</strain>
    </source>
</reference>
<dbReference type="Pfam" id="PF09341">
    <property type="entry name" value="Pcc1"/>
    <property type="match status" value="1"/>
</dbReference>
<evidence type="ECO:0000256" key="1">
    <source>
        <dbReference type="ARBA" id="ARBA00007073"/>
    </source>
</evidence>
<feature type="compositionally biased region" description="Basic and acidic residues" evidence="2">
    <location>
        <begin position="10"/>
        <end position="21"/>
    </location>
</feature>